<dbReference type="Proteomes" id="UP000240530">
    <property type="component" value="Unassembled WGS sequence"/>
</dbReference>
<dbReference type="InterPro" id="IPR058163">
    <property type="entry name" value="LysR-type_TF_proteobact-type"/>
</dbReference>
<dbReference type="AlphaFoldDB" id="A0A2T3KPT4"/>
<name>A0A2T3KPT4_PHOLD</name>
<dbReference type="FunFam" id="1.10.10.10:FF:000001">
    <property type="entry name" value="LysR family transcriptional regulator"/>
    <property type="match status" value="1"/>
</dbReference>
<protein>
    <submittedName>
        <fullName evidence="6">LysR family transcriptional regulator</fullName>
    </submittedName>
</protein>
<evidence type="ECO:0000256" key="4">
    <source>
        <dbReference type="ARBA" id="ARBA00023163"/>
    </source>
</evidence>
<dbReference type="GO" id="GO:0043565">
    <property type="term" value="F:sequence-specific DNA binding"/>
    <property type="evidence" value="ECO:0007669"/>
    <property type="project" value="TreeGrafter"/>
</dbReference>
<dbReference type="InterPro" id="IPR036390">
    <property type="entry name" value="WH_DNA-bd_sf"/>
</dbReference>
<dbReference type="SUPFAM" id="SSF53850">
    <property type="entry name" value="Periplasmic binding protein-like II"/>
    <property type="match status" value="1"/>
</dbReference>
<evidence type="ECO:0000313" key="7">
    <source>
        <dbReference type="Proteomes" id="UP000240530"/>
    </source>
</evidence>
<accession>A0A2T3KPT4</accession>
<keyword evidence="3" id="KW-0238">DNA-binding</keyword>
<dbReference type="InterPro" id="IPR036388">
    <property type="entry name" value="WH-like_DNA-bd_sf"/>
</dbReference>
<feature type="domain" description="HTH lysR-type" evidence="5">
    <location>
        <begin position="10"/>
        <end position="67"/>
    </location>
</feature>
<proteinExistence type="inferred from homology"/>
<dbReference type="EMBL" id="PYNS01000038">
    <property type="protein sequence ID" value="PSV06620.1"/>
    <property type="molecule type" value="Genomic_DNA"/>
</dbReference>
<keyword evidence="4" id="KW-0804">Transcription</keyword>
<dbReference type="Gene3D" id="1.10.10.10">
    <property type="entry name" value="Winged helix-like DNA-binding domain superfamily/Winged helix DNA-binding domain"/>
    <property type="match status" value="1"/>
</dbReference>
<gene>
    <name evidence="6" type="ORF">C0W93_20485</name>
</gene>
<keyword evidence="2" id="KW-0805">Transcription regulation</keyword>
<evidence type="ECO:0000256" key="3">
    <source>
        <dbReference type="ARBA" id="ARBA00023125"/>
    </source>
</evidence>
<evidence type="ECO:0000256" key="2">
    <source>
        <dbReference type="ARBA" id="ARBA00023015"/>
    </source>
</evidence>
<dbReference type="SUPFAM" id="SSF46785">
    <property type="entry name" value="Winged helix' DNA-binding domain"/>
    <property type="match status" value="1"/>
</dbReference>
<dbReference type="GO" id="GO:0006351">
    <property type="term" value="P:DNA-templated transcription"/>
    <property type="evidence" value="ECO:0007669"/>
    <property type="project" value="TreeGrafter"/>
</dbReference>
<evidence type="ECO:0000256" key="1">
    <source>
        <dbReference type="ARBA" id="ARBA00009437"/>
    </source>
</evidence>
<dbReference type="PROSITE" id="PS50931">
    <property type="entry name" value="HTH_LYSR"/>
    <property type="match status" value="1"/>
</dbReference>
<dbReference type="GO" id="GO:0003700">
    <property type="term" value="F:DNA-binding transcription factor activity"/>
    <property type="evidence" value="ECO:0007669"/>
    <property type="project" value="InterPro"/>
</dbReference>
<organism evidence="6 7">
    <name type="scientific">Photobacterium leiognathi subsp. mandapamensis</name>
    <name type="common">Photobacterium mandapamensis</name>
    <dbReference type="NCBI Taxonomy" id="48408"/>
    <lineage>
        <taxon>Bacteria</taxon>
        <taxon>Pseudomonadati</taxon>
        <taxon>Pseudomonadota</taxon>
        <taxon>Gammaproteobacteria</taxon>
        <taxon>Vibrionales</taxon>
        <taxon>Vibrionaceae</taxon>
        <taxon>Photobacterium</taxon>
    </lineage>
</organism>
<dbReference type="PANTHER" id="PTHR30537">
    <property type="entry name" value="HTH-TYPE TRANSCRIPTIONAL REGULATOR"/>
    <property type="match status" value="1"/>
</dbReference>
<dbReference type="PANTHER" id="PTHR30537:SF3">
    <property type="entry name" value="TRANSCRIPTIONAL REGULATORY PROTEIN"/>
    <property type="match status" value="1"/>
</dbReference>
<reference evidence="6 7" key="1">
    <citation type="submission" date="2018-03" db="EMBL/GenBank/DDBJ databases">
        <title>Whole genome sequencing of Histamine producing bacteria.</title>
        <authorList>
            <person name="Butler K."/>
        </authorList>
    </citation>
    <scope>NUCLEOTIDE SEQUENCE [LARGE SCALE GENOMIC DNA]</scope>
    <source>
        <strain evidence="6 7">Res.4.1</strain>
    </source>
</reference>
<dbReference type="Gene3D" id="3.40.190.290">
    <property type="match status" value="1"/>
</dbReference>
<comment type="caution">
    <text evidence="6">The sequence shown here is derived from an EMBL/GenBank/DDBJ whole genome shotgun (WGS) entry which is preliminary data.</text>
</comment>
<sequence>MQHGYANMNIDWRFWHVFLAVAESGSLTKAASVLDTSQPTLSRQLYQLEKQLGRSLFDRSTRGLALTSFGQTLIEESRKMAASASKLERLVQGQDVALSGTIRLSVNEMISQYYLPEILPEFLDLYPNLQVQVVVTNQITSLDKRDADIAIRMLRPKQQDLVMKHLFDVELGAFASEGYLAKAGIPENPKDFSNHRILGYDRDKQLEKGAAALGWDIKNEELFFRTDNMPLLVELASYGGGIVFTHRDVAKKAHLKPIECGLNIPALPVYLACHRDVQHNNKIRLLMDYLIESLGKANQH</sequence>
<dbReference type="InterPro" id="IPR000847">
    <property type="entry name" value="LysR_HTH_N"/>
</dbReference>
<evidence type="ECO:0000259" key="5">
    <source>
        <dbReference type="PROSITE" id="PS50931"/>
    </source>
</evidence>
<dbReference type="PRINTS" id="PR00039">
    <property type="entry name" value="HTHLYSR"/>
</dbReference>
<dbReference type="Pfam" id="PF00126">
    <property type="entry name" value="HTH_1"/>
    <property type="match status" value="1"/>
</dbReference>
<dbReference type="Pfam" id="PF03466">
    <property type="entry name" value="LysR_substrate"/>
    <property type="match status" value="1"/>
</dbReference>
<dbReference type="InterPro" id="IPR005119">
    <property type="entry name" value="LysR_subst-bd"/>
</dbReference>
<comment type="similarity">
    <text evidence="1">Belongs to the LysR transcriptional regulatory family.</text>
</comment>
<evidence type="ECO:0000313" key="6">
    <source>
        <dbReference type="EMBL" id="PSV06620.1"/>
    </source>
</evidence>